<gene>
    <name evidence="2" type="ORF">WG68_12720</name>
</gene>
<feature type="transmembrane region" description="Helical" evidence="1">
    <location>
        <begin position="12"/>
        <end position="40"/>
    </location>
</feature>
<dbReference type="InterPro" id="IPR005134">
    <property type="entry name" value="UPF0114"/>
</dbReference>
<organism evidence="2 3">
    <name type="scientific">Arsukibacterium ikkense</name>
    <dbReference type="NCBI Taxonomy" id="336831"/>
    <lineage>
        <taxon>Bacteria</taxon>
        <taxon>Pseudomonadati</taxon>
        <taxon>Pseudomonadota</taxon>
        <taxon>Gammaproteobacteria</taxon>
        <taxon>Chromatiales</taxon>
        <taxon>Chromatiaceae</taxon>
        <taxon>Arsukibacterium</taxon>
    </lineage>
</organism>
<keyword evidence="1" id="KW-0472">Membrane</keyword>
<name>A0A0M2V2B5_9GAMM</name>
<keyword evidence="3" id="KW-1185">Reference proteome</keyword>
<evidence type="ECO:0000313" key="2">
    <source>
        <dbReference type="EMBL" id="KKO44997.1"/>
    </source>
</evidence>
<dbReference type="EMBL" id="LAHO01000012">
    <property type="protein sequence ID" value="KKO44997.1"/>
    <property type="molecule type" value="Genomic_DNA"/>
</dbReference>
<feature type="transmembrane region" description="Helical" evidence="1">
    <location>
        <begin position="136"/>
        <end position="155"/>
    </location>
</feature>
<evidence type="ECO:0000256" key="1">
    <source>
        <dbReference type="SAM" id="Phobius"/>
    </source>
</evidence>
<sequence length="164" mass="17707">MIEHIFKSSRFLVLVTVLVCAVASVLLYAASANIVFHVVFDTVSNMPQSADGGKRLAVKLLKILDTLLIAVTFQIIAVALYRLFVSSQPLGPTSLLSSLQINNFHDLKVTLIQVAMVILVVLFLEQAVEVGATLETLYFGLAVAVVIFAGVYATLSMKGHKADD</sequence>
<accession>A0A0M2V2B5</accession>
<dbReference type="PATRIC" id="fig|336831.14.peg.1774"/>
<dbReference type="STRING" id="336831.WG68_12720"/>
<keyword evidence="1" id="KW-1133">Transmembrane helix</keyword>
<feature type="transmembrane region" description="Helical" evidence="1">
    <location>
        <begin position="105"/>
        <end position="124"/>
    </location>
</feature>
<dbReference type="PIRSF" id="PIRSF026509">
    <property type="entry name" value="UCP026509"/>
    <property type="match status" value="1"/>
</dbReference>
<dbReference type="Pfam" id="PF03350">
    <property type="entry name" value="UPF0114"/>
    <property type="match status" value="1"/>
</dbReference>
<feature type="transmembrane region" description="Helical" evidence="1">
    <location>
        <begin position="60"/>
        <end position="84"/>
    </location>
</feature>
<evidence type="ECO:0000313" key="3">
    <source>
        <dbReference type="Proteomes" id="UP000034228"/>
    </source>
</evidence>
<comment type="caution">
    <text evidence="2">The sequence shown here is derived from an EMBL/GenBank/DDBJ whole genome shotgun (WGS) entry which is preliminary data.</text>
</comment>
<dbReference type="OrthoDB" id="6118490at2"/>
<proteinExistence type="predicted"/>
<dbReference type="Proteomes" id="UP000034228">
    <property type="component" value="Unassembled WGS sequence"/>
</dbReference>
<dbReference type="AlphaFoldDB" id="A0A0M2V2B5"/>
<dbReference type="RefSeq" id="WP_046558078.1">
    <property type="nucleotide sequence ID" value="NZ_LAHO01000012.1"/>
</dbReference>
<keyword evidence="1" id="KW-0812">Transmembrane</keyword>
<reference evidence="2 3" key="1">
    <citation type="submission" date="2015-03" db="EMBL/GenBank/DDBJ databases">
        <title>Draft genome sequences of two protease-producing strains of Arsukibacterium isolated from two cold and alkaline environments.</title>
        <authorList>
            <person name="Lylloff J.E."/>
            <person name="Skov L.B."/>
            <person name="Jepsen M."/>
            <person name="Hallin P.F."/>
            <person name="Sorensen S.J."/>
            <person name="Stougaard P."/>
            <person name="Glaring M.A."/>
        </authorList>
    </citation>
    <scope>NUCLEOTIDE SEQUENCE [LARGE SCALE GENOMIC DNA]</scope>
    <source>
        <strain evidence="2 3">GCM72</strain>
    </source>
</reference>
<evidence type="ECO:0008006" key="4">
    <source>
        <dbReference type="Google" id="ProtNLM"/>
    </source>
</evidence>
<protein>
    <recommendedName>
        <fullName evidence="4">YqhA family protein</fullName>
    </recommendedName>
</protein>